<feature type="transmembrane region" description="Helical" evidence="8">
    <location>
        <begin position="201"/>
        <end position="221"/>
    </location>
</feature>
<protein>
    <submittedName>
        <fullName evidence="10 11">MFS transporter</fullName>
    </submittedName>
</protein>
<dbReference type="RefSeq" id="WP_025727418.1">
    <property type="nucleotide sequence ID" value="NZ_JAAIWK010000001.1"/>
</dbReference>
<dbReference type="Proteomes" id="UP000476934">
    <property type="component" value="Unassembled WGS sequence"/>
</dbReference>
<dbReference type="CDD" id="cd17503">
    <property type="entry name" value="MFS_LmrB_MDR_like"/>
    <property type="match status" value="1"/>
</dbReference>
<dbReference type="Gene3D" id="1.20.1250.20">
    <property type="entry name" value="MFS general substrate transporter like domains"/>
    <property type="match status" value="1"/>
</dbReference>
<feature type="transmembrane region" description="Helical" evidence="8">
    <location>
        <begin position="168"/>
        <end position="189"/>
    </location>
</feature>
<keyword evidence="4" id="KW-1003">Cell membrane</keyword>
<comment type="similarity">
    <text evidence="2">Belongs to the major facilitator superfamily. EmrB family.</text>
</comment>
<dbReference type="PANTHER" id="PTHR42718:SF9">
    <property type="entry name" value="MAJOR FACILITATOR SUPERFAMILY MULTIDRUG TRANSPORTER MFSC"/>
    <property type="match status" value="1"/>
</dbReference>
<keyword evidence="6 8" id="KW-1133">Transmembrane helix</keyword>
<dbReference type="EMBL" id="JAAIWK010000001">
    <property type="protein sequence ID" value="NEY18499.1"/>
    <property type="molecule type" value="Genomic_DNA"/>
</dbReference>
<evidence type="ECO:0000256" key="3">
    <source>
        <dbReference type="ARBA" id="ARBA00022448"/>
    </source>
</evidence>
<comment type="subcellular location">
    <subcellularLocation>
        <location evidence="1">Cell membrane</location>
        <topology evidence="1">Multi-pass membrane protein</topology>
    </subcellularLocation>
</comment>
<dbReference type="SUPFAM" id="SSF103473">
    <property type="entry name" value="MFS general substrate transporter"/>
    <property type="match status" value="1"/>
</dbReference>
<name>A0A0A6VJL8_9BACI</name>
<reference evidence="11 13" key="3">
    <citation type="submission" date="2020-03" db="EMBL/GenBank/DDBJ databases">
        <title>Bacillus aquiflavi sp. nov., isolated from yellow water of strong flavor Chinese baijiu in Yibin region of China.</title>
        <authorList>
            <person name="Xie J."/>
        </authorList>
    </citation>
    <scope>NUCLEOTIDE SEQUENCE [LARGE SCALE GENOMIC DNA]</scope>
    <source>
        <strain evidence="11 13">Gsoil 114</strain>
    </source>
</reference>
<dbReference type="InterPro" id="IPR036259">
    <property type="entry name" value="MFS_trans_sf"/>
</dbReference>
<dbReference type="Gene3D" id="1.20.1720.10">
    <property type="entry name" value="Multidrug resistance protein D"/>
    <property type="match status" value="1"/>
</dbReference>
<evidence type="ECO:0000313" key="10">
    <source>
        <dbReference type="EMBL" id="KHD86789.1"/>
    </source>
</evidence>
<dbReference type="GO" id="GO:0022857">
    <property type="term" value="F:transmembrane transporter activity"/>
    <property type="evidence" value="ECO:0007669"/>
    <property type="project" value="InterPro"/>
</dbReference>
<feature type="transmembrane region" description="Helical" evidence="8">
    <location>
        <begin position="459"/>
        <end position="477"/>
    </location>
</feature>
<feature type="transmembrane region" description="Helical" evidence="8">
    <location>
        <begin position="233"/>
        <end position="252"/>
    </location>
</feature>
<dbReference type="STRING" id="363870.NG54_01665"/>
<evidence type="ECO:0000259" key="9">
    <source>
        <dbReference type="PROSITE" id="PS50850"/>
    </source>
</evidence>
<feature type="domain" description="Major facilitator superfamily (MFS) profile" evidence="9">
    <location>
        <begin position="16"/>
        <end position="482"/>
    </location>
</feature>
<feature type="transmembrane region" description="Helical" evidence="8">
    <location>
        <begin position="54"/>
        <end position="75"/>
    </location>
</feature>
<dbReference type="OrthoDB" id="9816041at2"/>
<feature type="transmembrane region" description="Helical" evidence="8">
    <location>
        <begin position="363"/>
        <end position="385"/>
    </location>
</feature>
<dbReference type="Proteomes" id="UP000030588">
    <property type="component" value="Unassembled WGS sequence"/>
</dbReference>
<keyword evidence="5 8" id="KW-0812">Transmembrane</keyword>
<dbReference type="PRINTS" id="PR01036">
    <property type="entry name" value="TCRTETB"/>
</dbReference>
<dbReference type="NCBIfam" id="TIGR00711">
    <property type="entry name" value="efflux_EmrB"/>
    <property type="match status" value="1"/>
</dbReference>
<dbReference type="InterPro" id="IPR004638">
    <property type="entry name" value="EmrB-like"/>
</dbReference>
<reference evidence="11" key="2">
    <citation type="submission" date="2020-02" db="EMBL/GenBank/DDBJ databases">
        <authorList>
            <person name="Feng H."/>
        </authorList>
    </citation>
    <scope>NUCLEOTIDE SEQUENCE [LARGE SCALE GENOMIC DNA]</scope>
    <source>
        <strain evidence="11">Gsoil 114</strain>
    </source>
</reference>
<evidence type="ECO:0000256" key="1">
    <source>
        <dbReference type="ARBA" id="ARBA00004651"/>
    </source>
</evidence>
<comment type="caution">
    <text evidence="10">The sequence shown here is derived from an EMBL/GenBank/DDBJ whole genome shotgun (WGS) entry which is preliminary data.</text>
</comment>
<sequence length="501" mass="54593">MESESTVSQSVKIAPFFAVMMLGALVAFLNQTLINIALPQIMNHLHITAATANWLSTIYMLTNGIVIPITAYLMSRFTTRQLFLASMGLFTIGTLICAVAPGFSVLLIGRVVQAVGAGIIMPLMINVIFILFPPHRRGFAMGIFGVAMNFAPAIGPTLSGWIVENHSWRTLFFVILPIAVIDLIGSMYFVKNVTETSRPKLDRLGVMLSTLGFGGILYGFSTSATKGWSSTEVILTLVIGAIFFILFVWRQFAIDHPILEFRIFRYSTFTLTMAINIIVTMALFSGMILMPIYMQNARGFSPIMSGLLLLPGGIIMGIMSPITGKLFDRFGAKWLAIIGLLITAITTYALTKLELTTSFTYVVTVYTIRSFGISILMMPIFTAGLNDLPLHLNKFGTAMVNTFRMVAGAVGTAFFVSVMTTKGVAHTKDIMVSKHVLPTDKLHAAVAAKEGAVMGINDAFMVATYLAFLALVLSLFIKNTVPKSELPNEAVKQAKVKAVTE</sequence>
<evidence type="ECO:0000256" key="5">
    <source>
        <dbReference type="ARBA" id="ARBA00022692"/>
    </source>
</evidence>
<evidence type="ECO:0000313" key="13">
    <source>
        <dbReference type="Proteomes" id="UP000476934"/>
    </source>
</evidence>
<evidence type="ECO:0000256" key="4">
    <source>
        <dbReference type="ARBA" id="ARBA00022475"/>
    </source>
</evidence>
<feature type="transmembrane region" description="Helical" evidence="8">
    <location>
        <begin position="334"/>
        <end position="351"/>
    </location>
</feature>
<gene>
    <name evidence="11" type="ORF">G4D61_00765</name>
    <name evidence="10" type="ORF">NG54_01665</name>
</gene>
<proteinExistence type="inferred from homology"/>
<feature type="transmembrane region" description="Helical" evidence="8">
    <location>
        <begin position="300"/>
        <end position="322"/>
    </location>
</feature>
<feature type="transmembrane region" description="Helical" evidence="8">
    <location>
        <begin position="406"/>
        <end position="425"/>
    </location>
</feature>
<evidence type="ECO:0000256" key="6">
    <source>
        <dbReference type="ARBA" id="ARBA00022989"/>
    </source>
</evidence>
<feature type="transmembrane region" description="Helical" evidence="8">
    <location>
        <begin position="273"/>
        <end position="294"/>
    </location>
</feature>
<reference evidence="10 12" key="1">
    <citation type="submission" date="2014-10" db="EMBL/GenBank/DDBJ databases">
        <title>Draft genome of phytase producing Bacillus ginsengihumi strain M2.11.</title>
        <authorList>
            <person name="Toymentseva A."/>
            <person name="Boulygina E.A."/>
            <person name="Kazakov S.V."/>
            <person name="Kayumov I."/>
            <person name="Suleimanova A.D."/>
            <person name="Mardanova A.M."/>
            <person name="Maria S.N."/>
            <person name="Sergey M.Y."/>
            <person name="Sharipova M.R."/>
        </authorList>
    </citation>
    <scope>NUCLEOTIDE SEQUENCE [LARGE SCALE GENOMIC DNA]</scope>
    <source>
        <strain evidence="10 12">M2.11</strain>
    </source>
</reference>
<dbReference type="Pfam" id="PF07690">
    <property type="entry name" value="MFS_1"/>
    <property type="match status" value="1"/>
</dbReference>
<dbReference type="InterPro" id="IPR011701">
    <property type="entry name" value="MFS"/>
</dbReference>
<dbReference type="InterPro" id="IPR020846">
    <property type="entry name" value="MFS_dom"/>
</dbReference>
<dbReference type="AlphaFoldDB" id="A0A0A6VJL8"/>
<evidence type="ECO:0000256" key="7">
    <source>
        <dbReference type="ARBA" id="ARBA00023136"/>
    </source>
</evidence>
<dbReference type="GO" id="GO:0005886">
    <property type="term" value="C:plasma membrane"/>
    <property type="evidence" value="ECO:0007669"/>
    <property type="project" value="UniProtKB-SubCell"/>
</dbReference>
<feature type="transmembrane region" description="Helical" evidence="8">
    <location>
        <begin position="139"/>
        <end position="162"/>
    </location>
</feature>
<dbReference type="PROSITE" id="PS50850">
    <property type="entry name" value="MFS"/>
    <property type="match status" value="1"/>
</dbReference>
<accession>A0A0A6VJL8</accession>
<evidence type="ECO:0000256" key="8">
    <source>
        <dbReference type="SAM" id="Phobius"/>
    </source>
</evidence>
<dbReference type="PANTHER" id="PTHR42718">
    <property type="entry name" value="MAJOR FACILITATOR SUPERFAMILY MULTIDRUG TRANSPORTER MFSC"/>
    <property type="match status" value="1"/>
</dbReference>
<evidence type="ECO:0000256" key="2">
    <source>
        <dbReference type="ARBA" id="ARBA00008537"/>
    </source>
</evidence>
<evidence type="ECO:0000313" key="11">
    <source>
        <dbReference type="EMBL" id="NEY18499.1"/>
    </source>
</evidence>
<organism evidence="10 12">
    <name type="scientific">Heyndrickxia ginsengihumi</name>
    <dbReference type="NCBI Taxonomy" id="363870"/>
    <lineage>
        <taxon>Bacteria</taxon>
        <taxon>Bacillati</taxon>
        <taxon>Bacillota</taxon>
        <taxon>Bacilli</taxon>
        <taxon>Bacillales</taxon>
        <taxon>Bacillaceae</taxon>
        <taxon>Heyndrickxia</taxon>
    </lineage>
</organism>
<keyword evidence="13" id="KW-1185">Reference proteome</keyword>
<feature type="transmembrane region" description="Helical" evidence="8">
    <location>
        <begin position="12"/>
        <end position="34"/>
    </location>
</feature>
<evidence type="ECO:0000313" key="12">
    <source>
        <dbReference type="Proteomes" id="UP000030588"/>
    </source>
</evidence>
<keyword evidence="7 8" id="KW-0472">Membrane</keyword>
<feature type="transmembrane region" description="Helical" evidence="8">
    <location>
        <begin position="114"/>
        <end position="132"/>
    </location>
</feature>
<feature type="transmembrane region" description="Helical" evidence="8">
    <location>
        <begin position="82"/>
        <end position="108"/>
    </location>
</feature>
<keyword evidence="3" id="KW-0813">Transport</keyword>
<dbReference type="EMBL" id="JRUN01000002">
    <property type="protein sequence ID" value="KHD86789.1"/>
    <property type="molecule type" value="Genomic_DNA"/>
</dbReference>